<dbReference type="Gene3D" id="1.25.40.10">
    <property type="entry name" value="Tetratricopeptide repeat domain"/>
    <property type="match status" value="3"/>
</dbReference>
<dbReference type="AlphaFoldDB" id="J4CCY5"/>
<dbReference type="GO" id="GO:0071014">
    <property type="term" value="C:post-mRNA release spliceosomal complex"/>
    <property type="evidence" value="ECO:0007669"/>
    <property type="project" value="TreeGrafter"/>
</dbReference>
<keyword evidence="5" id="KW-0677">Repeat</keyword>
<keyword evidence="8" id="KW-0802">TPR repeat</keyword>
<dbReference type="PROSITE" id="PS50005">
    <property type="entry name" value="TPR"/>
    <property type="match status" value="1"/>
</dbReference>
<keyword evidence="11" id="KW-1185">Reference proteome</keyword>
<evidence type="ECO:0000256" key="5">
    <source>
        <dbReference type="ARBA" id="ARBA00022737"/>
    </source>
</evidence>
<accession>J4CCY5</accession>
<sequence length="673" mass="80943">MPPFDPSKLQVKNKMPAAVQITAEQILRDAVEWQAKEVKTTKQTIADEEELSYYKAQKRKEFEDTLRRQRHHIGTWIKYAVWEANQQEFRRARSVFERALLVDPNNPSLWLRYIETEMKNKNINSARNLFDRVVCLLPRIDQFWFKYAHFEELLGNYAGSRSVYERTRTQTECRWMEWNPEDKGWMLYIKFEERCGELERCREIFNRYIENRPSCESFLKLVKFEEKYKNVSRARSAYVKCIELLDVEFLDEEFFIKFAEFEQRHNNLEGASRVYEQGLKLLEKAKSEELYKKFVSFQKQYKDRETIDELISTKKRNEYEESILENEYNYDVWFNYLRLEESILDEMTKAAPEDKVEAQKLRICELYERAISNVPRDKNRKLWRRYSYLWIYYAIFSELQLSSQERATQIYLKALEILPKDFAKFYILLSQLYLRMGNLEKMRKTFGRGIGECKKAKIFENYAEIELKLGNVDRCRIIHSKYVESYPFSPQSWISFIDLELLLNEMGRVRGLCESAIEMDQMNNPELIWNKYLDIEKNVAQNYQNVQKLYQRLLLKTTHPKVFKEYSLYEFENGMHTNGRNVIEKGLEIYKNENSHVERAQLLVYLLQMEKKFGTSKDVEKAKKRQAKKVLRKRKLQDQTTVEDIVYVFPDDGTTNKILQNALKWKQTQIKAN</sequence>
<reference evidence="10 11" key="1">
    <citation type="journal article" date="2012" name="MBio">
        <title>Comparative genome analysis of three eukaryotic parasites with differing abilities to transform leukocytes reveals key mediators of Theileria-induced leukocyte transformation.</title>
        <authorList>
            <person name="Hayashida K."/>
            <person name="Hara Y."/>
            <person name="Abe T."/>
            <person name="Yamasaki C."/>
            <person name="Toyoda A."/>
            <person name="Kosuge T."/>
            <person name="Suzuki Y."/>
            <person name="Sato Y."/>
            <person name="Kawashima S."/>
            <person name="Katayama T."/>
            <person name="Wakaguri H."/>
            <person name="Inoue N."/>
            <person name="Homma K."/>
            <person name="Tada-Umezaki M."/>
            <person name="Yagi Y."/>
            <person name="Fujii Y."/>
            <person name="Habara T."/>
            <person name="Kanehisa M."/>
            <person name="Watanabe H."/>
            <person name="Ito K."/>
            <person name="Gojobori T."/>
            <person name="Sugawara H."/>
            <person name="Imanishi T."/>
            <person name="Weir W."/>
            <person name="Gardner M."/>
            <person name="Pain A."/>
            <person name="Shiels B."/>
            <person name="Hattori M."/>
            <person name="Nene V."/>
            <person name="Sugimoto C."/>
        </authorList>
    </citation>
    <scope>NUCLEOTIDE SEQUENCE [LARGE SCALE GENOMIC DNA]</scope>
    <source>
        <strain evidence="10 11">Shintoku</strain>
    </source>
</reference>
<dbReference type="InterPro" id="IPR019734">
    <property type="entry name" value="TPR_rpt"/>
</dbReference>
<organism evidence="10 11">
    <name type="scientific">Theileria orientalis strain Shintoku</name>
    <dbReference type="NCBI Taxonomy" id="869250"/>
    <lineage>
        <taxon>Eukaryota</taxon>
        <taxon>Sar</taxon>
        <taxon>Alveolata</taxon>
        <taxon>Apicomplexa</taxon>
        <taxon>Aconoidasida</taxon>
        <taxon>Piroplasmida</taxon>
        <taxon>Theileriidae</taxon>
        <taxon>Theileria</taxon>
    </lineage>
</organism>
<dbReference type="GO" id="GO:0071011">
    <property type="term" value="C:precatalytic spliceosome"/>
    <property type="evidence" value="ECO:0007669"/>
    <property type="project" value="TreeGrafter"/>
</dbReference>
<dbReference type="eggNOG" id="KOG1915">
    <property type="taxonomic scope" value="Eukaryota"/>
</dbReference>
<dbReference type="GeneID" id="20714609"/>
<keyword evidence="7" id="KW-0539">Nucleus</keyword>
<dbReference type="Proteomes" id="UP000003786">
    <property type="component" value="Chromosome 2"/>
</dbReference>
<keyword evidence="3" id="KW-0507">mRNA processing</keyword>
<dbReference type="EMBL" id="AP011947">
    <property type="protein sequence ID" value="BAM40202.1"/>
    <property type="molecule type" value="Genomic_DNA"/>
</dbReference>
<evidence type="ECO:0000256" key="7">
    <source>
        <dbReference type="ARBA" id="ARBA00023242"/>
    </source>
</evidence>
<dbReference type="InterPro" id="IPR011990">
    <property type="entry name" value="TPR-like_helical_dom_sf"/>
</dbReference>
<proteinExistence type="inferred from homology"/>
<dbReference type="SMART" id="SM00386">
    <property type="entry name" value="HAT"/>
    <property type="match status" value="14"/>
</dbReference>
<evidence type="ECO:0000256" key="8">
    <source>
        <dbReference type="PROSITE-ProRule" id="PRU00339"/>
    </source>
</evidence>
<dbReference type="SUPFAM" id="SSF48452">
    <property type="entry name" value="TPR-like"/>
    <property type="match status" value="3"/>
</dbReference>
<feature type="repeat" description="TPR" evidence="8">
    <location>
        <begin position="73"/>
        <end position="106"/>
    </location>
</feature>
<dbReference type="RefSeq" id="XP_009690503.1">
    <property type="nucleotide sequence ID" value="XM_009692208.1"/>
</dbReference>
<dbReference type="InterPro" id="IPR055433">
    <property type="entry name" value="HAT_Syf1-like_N"/>
</dbReference>
<dbReference type="GO" id="GO:0000974">
    <property type="term" value="C:Prp19 complex"/>
    <property type="evidence" value="ECO:0007669"/>
    <property type="project" value="TreeGrafter"/>
</dbReference>
<dbReference type="Pfam" id="PF23240">
    <property type="entry name" value="HAT_PRP39_N"/>
    <property type="match status" value="1"/>
</dbReference>
<evidence type="ECO:0000256" key="4">
    <source>
        <dbReference type="ARBA" id="ARBA00022728"/>
    </source>
</evidence>
<evidence type="ECO:0000256" key="6">
    <source>
        <dbReference type="ARBA" id="ARBA00023187"/>
    </source>
</evidence>
<dbReference type="PANTHER" id="PTHR11246">
    <property type="entry name" value="PRE-MRNA SPLICING FACTOR"/>
    <property type="match status" value="1"/>
</dbReference>
<dbReference type="OrthoDB" id="541719at2759"/>
<dbReference type="GO" id="GO:0071007">
    <property type="term" value="C:U2-type catalytic step 2 spliceosome"/>
    <property type="evidence" value="ECO:0007669"/>
    <property type="project" value="TreeGrafter"/>
</dbReference>
<evidence type="ECO:0000313" key="11">
    <source>
        <dbReference type="Proteomes" id="UP000003786"/>
    </source>
</evidence>
<dbReference type="OMA" id="HIKVWIS"/>
<evidence type="ECO:0000256" key="2">
    <source>
        <dbReference type="ARBA" id="ARBA00008644"/>
    </source>
</evidence>
<comment type="subcellular location">
    <subcellularLocation>
        <location evidence="1">Nucleus</location>
    </subcellularLocation>
</comment>
<evidence type="ECO:0000313" key="10">
    <source>
        <dbReference type="EMBL" id="BAM40202.1"/>
    </source>
</evidence>
<dbReference type="KEGG" id="tot:TOT_020000464"/>
<keyword evidence="4" id="KW-0747">Spliceosome</keyword>
<dbReference type="VEuPathDB" id="PiroplasmaDB:TOT_020000464"/>
<dbReference type="Pfam" id="PF23233">
    <property type="entry name" value="HAT_Syf1_CNRKL1_N"/>
    <property type="match status" value="1"/>
</dbReference>
<evidence type="ECO:0000259" key="9">
    <source>
        <dbReference type="Pfam" id="PF23233"/>
    </source>
</evidence>
<protein>
    <submittedName>
        <fullName evidence="10">RNA processing protein</fullName>
    </submittedName>
</protein>
<dbReference type="InterPro" id="IPR045075">
    <property type="entry name" value="Syf1-like"/>
</dbReference>
<name>J4CCY5_THEOR</name>
<evidence type="ECO:0000256" key="3">
    <source>
        <dbReference type="ARBA" id="ARBA00022664"/>
    </source>
</evidence>
<dbReference type="PANTHER" id="PTHR11246:SF3">
    <property type="entry name" value="CROOKED NECK-LIKE PROTEIN 1"/>
    <property type="match status" value="1"/>
</dbReference>
<evidence type="ECO:0000256" key="1">
    <source>
        <dbReference type="ARBA" id="ARBA00004123"/>
    </source>
</evidence>
<comment type="similarity">
    <text evidence="2">Belongs to the crooked-neck family.</text>
</comment>
<keyword evidence="6" id="KW-0508">mRNA splicing</keyword>
<dbReference type="STRING" id="869250.J4CCY5"/>
<dbReference type="InterPro" id="IPR003107">
    <property type="entry name" value="HAT"/>
</dbReference>
<feature type="domain" description="Pre-mRNA-splicing factor Syf1-like N-terminal HAT-repeats" evidence="9">
    <location>
        <begin position="61"/>
        <end position="213"/>
    </location>
</feature>
<gene>
    <name evidence="10" type="ORF">TOT_020000464</name>
</gene>
<dbReference type="GO" id="GO:0000245">
    <property type="term" value="P:spliceosomal complex assembly"/>
    <property type="evidence" value="ECO:0007669"/>
    <property type="project" value="TreeGrafter"/>
</dbReference>